<evidence type="ECO:0000313" key="1">
    <source>
        <dbReference type="EMBL" id="MBB6559338.1"/>
    </source>
</evidence>
<reference evidence="1 2" key="1">
    <citation type="submission" date="2020-08" db="EMBL/GenBank/DDBJ databases">
        <title>Functional genomics of gut bacteria from endangered species of beetles.</title>
        <authorList>
            <person name="Carlos-Shanley C."/>
        </authorList>
    </citation>
    <scope>NUCLEOTIDE SEQUENCE [LARGE SCALE GENOMIC DNA]</scope>
    <source>
        <strain evidence="1 2">S00198</strain>
    </source>
</reference>
<dbReference type="EMBL" id="JACHLK010000003">
    <property type="protein sequence ID" value="MBB6559338.1"/>
    <property type="molecule type" value="Genomic_DNA"/>
</dbReference>
<name>A0A7X0PCE7_9BURK</name>
<evidence type="ECO:0000313" key="2">
    <source>
        <dbReference type="Proteomes" id="UP000575083"/>
    </source>
</evidence>
<organism evidence="1 2">
    <name type="scientific">Acidovorax soli</name>
    <dbReference type="NCBI Taxonomy" id="592050"/>
    <lineage>
        <taxon>Bacteria</taxon>
        <taxon>Pseudomonadati</taxon>
        <taxon>Pseudomonadota</taxon>
        <taxon>Betaproteobacteria</taxon>
        <taxon>Burkholderiales</taxon>
        <taxon>Comamonadaceae</taxon>
        <taxon>Acidovorax</taxon>
    </lineage>
</organism>
<dbReference type="Proteomes" id="UP000575083">
    <property type="component" value="Unassembled WGS sequence"/>
</dbReference>
<accession>A0A7X0PCE7</accession>
<gene>
    <name evidence="1" type="ORF">HNP48_002005</name>
</gene>
<protein>
    <submittedName>
        <fullName evidence="1">Uncharacterized protein</fullName>
    </submittedName>
</protein>
<dbReference type="AlphaFoldDB" id="A0A7X0PCE7"/>
<sequence>MDLMLGRLGALQVGLWMIAASLPPGAKKVAAAKMQEATERVHADALALPLPETQVEEMHRLMLELTMILNSPSQELG</sequence>
<comment type="caution">
    <text evidence="1">The sequence shown here is derived from an EMBL/GenBank/DDBJ whole genome shotgun (WGS) entry which is preliminary data.</text>
</comment>
<proteinExistence type="predicted"/>
<keyword evidence="2" id="KW-1185">Reference proteome</keyword>